<dbReference type="Proteomes" id="UP001223683">
    <property type="component" value="Chromosome"/>
</dbReference>
<feature type="domain" description="L-tryptophan decarboxylase PsiD-like" evidence="5">
    <location>
        <begin position="45"/>
        <end position="179"/>
    </location>
</feature>
<keyword evidence="3" id="KW-0456">Lyase</keyword>
<evidence type="ECO:0000256" key="1">
    <source>
        <dbReference type="ARBA" id="ARBA00022793"/>
    </source>
</evidence>
<evidence type="ECO:0000256" key="3">
    <source>
        <dbReference type="ARBA" id="ARBA00023239"/>
    </source>
</evidence>
<name>A0AAQ3C0M9_EDWPI</name>
<dbReference type="Pfam" id="PF12588">
    <property type="entry name" value="PSDC"/>
    <property type="match status" value="1"/>
</dbReference>
<evidence type="ECO:0000313" key="7">
    <source>
        <dbReference type="Proteomes" id="UP001223683"/>
    </source>
</evidence>
<sequence length="421" mass="47176">MNSNAKPCKKTYTVGKWMPSDQRTLHSWMLKIMNKAEQQTGPLLPVIASFKQFIENDPKAFMLFTQMFDQVSEKDHPLSPVGLPQVRDYQHMLALMNVIMTHAPEFDESGLVGFPFNAILNWSMATQGGWSGFLDARINQHIKTILDAWAVFLSSADSTYVLSEDPRSGWFGEDARRAMPTFASDFICDPTLPHYGFTSWDNFFTRQFREGVRPVAEPDNDDVIVNACESAPYRLARRVQLRDRFWIKSQPYALQFMMDNDALVSHFVGGTVYQAFLSALSYHRWHAPLSGKVVKVRVIPGSYYSETLSEGDDAAGPNASQGYITELATRALVFIQADNPKIGLFCFMAVGMAEVSTCDVTVYEGQHVKKGEQIGMFHFGGSTHCLFFGPQVNIEFDLGGQTPGLESHNIPVNHRLATIVG</sequence>
<protein>
    <submittedName>
        <fullName evidence="6">Phosphatidylserine decarboxylase family protein</fullName>
    </submittedName>
</protein>
<dbReference type="GO" id="GO:0006646">
    <property type="term" value="P:phosphatidylethanolamine biosynthetic process"/>
    <property type="evidence" value="ECO:0007669"/>
    <property type="project" value="TreeGrafter"/>
</dbReference>
<keyword evidence="4" id="KW-0670">Pyruvate</keyword>
<dbReference type="GO" id="GO:0004609">
    <property type="term" value="F:phosphatidylserine decarboxylase activity"/>
    <property type="evidence" value="ECO:0007669"/>
    <property type="project" value="InterPro"/>
</dbReference>
<dbReference type="GeneID" id="72528752"/>
<evidence type="ECO:0000256" key="4">
    <source>
        <dbReference type="ARBA" id="ARBA00023317"/>
    </source>
</evidence>
<keyword evidence="2" id="KW-0865">Zymogen</keyword>
<evidence type="ECO:0000313" key="6">
    <source>
        <dbReference type="EMBL" id="WDU89655.1"/>
    </source>
</evidence>
<reference evidence="6" key="1">
    <citation type="submission" date="2022-10" db="EMBL/GenBank/DDBJ databases">
        <title>Complete genome of Ep21-8.</title>
        <authorList>
            <person name="Kang Y.-R."/>
            <person name="Kim D.-H."/>
        </authorList>
    </citation>
    <scope>NUCLEOTIDE SEQUENCE</scope>
    <source>
        <strain evidence="6">Ep21-8</strain>
    </source>
</reference>
<dbReference type="EMBL" id="CP118390">
    <property type="protein sequence ID" value="WDU89655.1"/>
    <property type="molecule type" value="Genomic_DNA"/>
</dbReference>
<dbReference type="AlphaFoldDB" id="A0AAQ3C0M9"/>
<dbReference type="InterPro" id="IPR003817">
    <property type="entry name" value="PS_Dcarbxylase"/>
</dbReference>
<evidence type="ECO:0000259" key="5">
    <source>
        <dbReference type="Pfam" id="PF12588"/>
    </source>
</evidence>
<dbReference type="RefSeq" id="WP_012848770.1">
    <property type="nucleotide sequence ID" value="NC_013508.1"/>
</dbReference>
<gene>
    <name evidence="6" type="ORF">PWJ79_09290</name>
</gene>
<dbReference type="InterPro" id="IPR022237">
    <property type="entry name" value="PsiD-like"/>
</dbReference>
<dbReference type="PANTHER" id="PTHR10067:SF9">
    <property type="entry name" value="PHOSPHATIDYLSERINE DECARBOXYLASE FAMILY PROTEIN (AFU_ORTHOLOGUE AFUA_7G01730)"/>
    <property type="match status" value="1"/>
</dbReference>
<dbReference type="PANTHER" id="PTHR10067">
    <property type="entry name" value="PHOSPHATIDYLSERINE DECARBOXYLASE"/>
    <property type="match status" value="1"/>
</dbReference>
<evidence type="ECO:0000256" key="2">
    <source>
        <dbReference type="ARBA" id="ARBA00023145"/>
    </source>
</evidence>
<accession>A0AAQ3C0M9</accession>
<proteinExistence type="predicted"/>
<dbReference type="Pfam" id="PF02666">
    <property type="entry name" value="PS_Dcarbxylase"/>
    <property type="match status" value="1"/>
</dbReference>
<organism evidence="6 7">
    <name type="scientific">Edwardsiella piscicida</name>
    <dbReference type="NCBI Taxonomy" id="1263550"/>
    <lineage>
        <taxon>Bacteria</taxon>
        <taxon>Pseudomonadati</taxon>
        <taxon>Pseudomonadota</taxon>
        <taxon>Gammaproteobacteria</taxon>
        <taxon>Enterobacterales</taxon>
        <taxon>Hafniaceae</taxon>
        <taxon>Edwardsiella</taxon>
    </lineage>
</organism>
<keyword evidence="1" id="KW-0210">Decarboxylase</keyword>